<dbReference type="AlphaFoldDB" id="K9WNF4"/>
<dbReference type="eggNOG" id="COG0457">
    <property type="taxonomic scope" value="Bacteria"/>
</dbReference>
<evidence type="ECO:0000313" key="3">
    <source>
        <dbReference type="Proteomes" id="UP000010471"/>
    </source>
</evidence>
<sequence>MLKRIWQWFKGLFRRLFGGGTSSQSSSYRNRIHSSSSRSHEGLREQPVLPPLADSDYEYLFRQLLEGVGHGWDQQRVSRWFEGLKGRITEADWVAWLRRFGERVLASAAPNDELAMRLVHLADQAQSIPSLHELGNVAYQIGSQLLNRDSSGAIWEYQGPDGLTTQPFPDLASLDSDDGQTNLDDPGTETITLDELLVRLQQDPNLIQIIAQQLGIETNEPQVIIQELLNQFSAAGQPTNDEAEA</sequence>
<dbReference type="HOGENOM" id="CLU_1233984_0_0_3"/>
<gene>
    <name evidence="2" type="ORF">Mic7113_6119</name>
</gene>
<dbReference type="Proteomes" id="UP000010471">
    <property type="component" value="Chromosome"/>
</dbReference>
<dbReference type="RefSeq" id="WP_015185842.1">
    <property type="nucleotide sequence ID" value="NC_019738.1"/>
</dbReference>
<organism evidence="2 3">
    <name type="scientific">Allocoleopsis franciscana PCC 7113</name>
    <dbReference type="NCBI Taxonomy" id="1173027"/>
    <lineage>
        <taxon>Bacteria</taxon>
        <taxon>Bacillati</taxon>
        <taxon>Cyanobacteriota</taxon>
        <taxon>Cyanophyceae</taxon>
        <taxon>Coleofasciculales</taxon>
        <taxon>Coleofasciculaceae</taxon>
        <taxon>Allocoleopsis</taxon>
        <taxon>Allocoleopsis franciscana</taxon>
    </lineage>
</organism>
<keyword evidence="3" id="KW-1185">Reference proteome</keyword>
<accession>K9WNF4</accession>
<feature type="compositionally biased region" description="Low complexity" evidence="1">
    <location>
        <begin position="22"/>
        <end position="37"/>
    </location>
</feature>
<proteinExistence type="predicted"/>
<dbReference type="EMBL" id="CP003630">
    <property type="protein sequence ID" value="AFZ21713.1"/>
    <property type="molecule type" value="Genomic_DNA"/>
</dbReference>
<evidence type="ECO:0000313" key="2">
    <source>
        <dbReference type="EMBL" id="AFZ21713.1"/>
    </source>
</evidence>
<evidence type="ECO:0000256" key="1">
    <source>
        <dbReference type="SAM" id="MobiDB-lite"/>
    </source>
</evidence>
<dbReference type="OrthoDB" id="561288at2"/>
<reference evidence="2 3" key="1">
    <citation type="submission" date="2012-06" db="EMBL/GenBank/DDBJ databases">
        <title>Finished chromosome of genome of Microcoleus sp. PCC 7113.</title>
        <authorList>
            <consortium name="US DOE Joint Genome Institute"/>
            <person name="Gugger M."/>
            <person name="Coursin T."/>
            <person name="Rippka R."/>
            <person name="Tandeau De Marsac N."/>
            <person name="Huntemann M."/>
            <person name="Wei C.-L."/>
            <person name="Han J."/>
            <person name="Detter J.C."/>
            <person name="Han C."/>
            <person name="Tapia R."/>
            <person name="Chen A."/>
            <person name="Kyrpides N."/>
            <person name="Mavromatis K."/>
            <person name="Markowitz V."/>
            <person name="Szeto E."/>
            <person name="Ivanova N."/>
            <person name="Pagani I."/>
            <person name="Pati A."/>
            <person name="Goodwin L."/>
            <person name="Nordberg H.P."/>
            <person name="Cantor M.N."/>
            <person name="Hua S.X."/>
            <person name="Woyke T."/>
            <person name="Kerfeld C.A."/>
        </authorList>
    </citation>
    <scope>NUCLEOTIDE SEQUENCE [LARGE SCALE GENOMIC DNA]</scope>
    <source>
        <strain evidence="2 3">PCC 7113</strain>
    </source>
</reference>
<name>K9WNF4_9CYAN</name>
<feature type="region of interest" description="Disordered" evidence="1">
    <location>
        <begin position="20"/>
        <end position="49"/>
    </location>
</feature>
<protein>
    <submittedName>
        <fullName evidence="2">Uncharacterized protein</fullName>
    </submittedName>
</protein>
<dbReference type="STRING" id="1173027.Mic7113_6119"/>
<dbReference type="KEGG" id="mic:Mic7113_6119"/>